<reference evidence="2 4" key="1">
    <citation type="submission" date="2008-03" db="EMBL/GenBank/DDBJ databases">
        <title>Annotation of Ixodes scapularis.</title>
        <authorList>
            <consortium name="Ixodes scapularis Genome Project Consortium"/>
            <person name="Caler E."/>
            <person name="Hannick L.I."/>
            <person name="Bidwell S."/>
            <person name="Joardar V."/>
            <person name="Thiagarajan M."/>
            <person name="Amedeo P."/>
            <person name="Galinsky K.J."/>
            <person name="Schobel S."/>
            <person name="Inman J."/>
            <person name="Hostetler J."/>
            <person name="Miller J."/>
            <person name="Hammond M."/>
            <person name="Megy K."/>
            <person name="Lawson D."/>
            <person name="Kodira C."/>
            <person name="Sutton G."/>
            <person name="Meyer J."/>
            <person name="Hill C.A."/>
            <person name="Birren B."/>
            <person name="Nene V."/>
            <person name="Collins F."/>
            <person name="Alarcon-Chaidez F."/>
            <person name="Wikel S."/>
            <person name="Strausberg R."/>
        </authorList>
    </citation>
    <scope>NUCLEOTIDE SEQUENCE [LARGE SCALE GENOMIC DNA]</scope>
    <source>
        <strain evidence="4">Wikel</strain>
        <strain evidence="2">Wikel colony</strain>
    </source>
</reference>
<dbReference type="EMBL" id="DS791790">
    <property type="protein sequence ID" value="EEC10186.1"/>
    <property type="molecule type" value="Genomic_DNA"/>
</dbReference>
<dbReference type="HOGENOM" id="CLU_2186824_0_0_1"/>
<sequence length="109" mass="11974">MPPQDYLKGALFTVGTSPPLLSSATAYRCFFPLLVTDAVLAAATSLVAGGESRSRRLEDGKSHRAISSSCPQADSPRCGLDQPTLRSNKRKLSPNTDHFLDHYIFFFHF</sequence>
<accession>B7PUB4</accession>
<dbReference type="InParanoid" id="B7PUB4"/>
<name>B7PUB4_IXOSC</name>
<keyword evidence="4" id="KW-1185">Reference proteome</keyword>
<dbReference type="PaxDb" id="6945-B7PUB4"/>
<dbReference type="VEuPathDB" id="VectorBase:ISCW007324"/>
<feature type="compositionally biased region" description="Basic and acidic residues" evidence="1">
    <location>
        <begin position="52"/>
        <end position="62"/>
    </location>
</feature>
<proteinExistence type="predicted"/>
<evidence type="ECO:0000256" key="1">
    <source>
        <dbReference type="SAM" id="MobiDB-lite"/>
    </source>
</evidence>
<reference evidence="3" key="2">
    <citation type="submission" date="2020-05" db="UniProtKB">
        <authorList>
            <consortium name="EnsemblMetazoa"/>
        </authorList>
    </citation>
    <scope>IDENTIFICATION</scope>
    <source>
        <strain evidence="3">wikel</strain>
    </source>
</reference>
<evidence type="ECO:0000313" key="2">
    <source>
        <dbReference type="EMBL" id="EEC10186.1"/>
    </source>
</evidence>
<evidence type="ECO:0000313" key="3">
    <source>
        <dbReference type="EnsemblMetazoa" id="ISCW007324-PA"/>
    </source>
</evidence>
<dbReference type="EMBL" id="ABJB010443320">
    <property type="status" value="NOT_ANNOTATED_CDS"/>
    <property type="molecule type" value="Genomic_DNA"/>
</dbReference>
<protein>
    <submittedName>
        <fullName evidence="2 3">Uncharacterized protein</fullName>
    </submittedName>
</protein>
<evidence type="ECO:0000313" key="4">
    <source>
        <dbReference type="Proteomes" id="UP000001555"/>
    </source>
</evidence>
<dbReference type="EMBL" id="ABJB010336604">
    <property type="status" value="NOT_ANNOTATED_CDS"/>
    <property type="molecule type" value="Genomic_DNA"/>
</dbReference>
<organism>
    <name type="scientific">Ixodes scapularis</name>
    <name type="common">Black-legged tick</name>
    <name type="synonym">Deer tick</name>
    <dbReference type="NCBI Taxonomy" id="6945"/>
    <lineage>
        <taxon>Eukaryota</taxon>
        <taxon>Metazoa</taxon>
        <taxon>Ecdysozoa</taxon>
        <taxon>Arthropoda</taxon>
        <taxon>Chelicerata</taxon>
        <taxon>Arachnida</taxon>
        <taxon>Acari</taxon>
        <taxon>Parasitiformes</taxon>
        <taxon>Ixodida</taxon>
        <taxon>Ixodoidea</taxon>
        <taxon>Ixodidae</taxon>
        <taxon>Ixodinae</taxon>
        <taxon>Ixodes</taxon>
    </lineage>
</organism>
<gene>
    <name evidence="2" type="ORF">IscW_ISCW007324</name>
</gene>
<dbReference type="AlphaFoldDB" id="B7PUB4"/>
<feature type="region of interest" description="Disordered" evidence="1">
    <location>
        <begin position="52"/>
        <end position="89"/>
    </location>
</feature>
<dbReference type="VEuPathDB" id="VectorBase:ISCI007324"/>
<dbReference type="Proteomes" id="UP000001555">
    <property type="component" value="Unassembled WGS sequence"/>
</dbReference>
<dbReference type="EnsemblMetazoa" id="ISCW007324-RA">
    <property type="protein sequence ID" value="ISCW007324-PA"/>
    <property type="gene ID" value="ISCW007324"/>
</dbReference>